<protein>
    <submittedName>
        <fullName evidence="1">Uncharacterized protein</fullName>
    </submittedName>
</protein>
<evidence type="ECO:0000313" key="2">
    <source>
        <dbReference type="Proteomes" id="UP000030647"/>
    </source>
</evidence>
<dbReference type="Proteomes" id="UP000030647">
    <property type="component" value="Unassembled WGS sequence"/>
</dbReference>
<proteinExistence type="predicted"/>
<name>U4TPE8_9LACO</name>
<gene>
    <name evidence="1" type="ORF">L248_2190</name>
</gene>
<dbReference type="AlphaFoldDB" id="U4TPE8"/>
<dbReference type="HOGENOM" id="CLU_2260236_0_0_9"/>
<dbReference type="RefSeq" id="WP_022530944.1">
    <property type="nucleotide sequence ID" value="NZ_KI271614.1"/>
</dbReference>
<organism evidence="1 2">
    <name type="scientific">Schleiferilactobacillus shenzhenensis LY-73</name>
    <dbReference type="NCBI Taxonomy" id="1231336"/>
    <lineage>
        <taxon>Bacteria</taxon>
        <taxon>Bacillati</taxon>
        <taxon>Bacillota</taxon>
        <taxon>Bacilli</taxon>
        <taxon>Lactobacillales</taxon>
        <taxon>Lactobacillaceae</taxon>
        <taxon>Schleiferilactobacillus</taxon>
    </lineage>
</organism>
<dbReference type="EMBL" id="KI271614">
    <property type="protein sequence ID" value="ERL63773.1"/>
    <property type="molecule type" value="Genomic_DNA"/>
</dbReference>
<reference evidence="2" key="1">
    <citation type="journal article" date="2013" name="Genome Announc.">
        <title>Whole-Genome Sequencing of Lactobacillus shenzhenensis Strain LY-73T.</title>
        <authorList>
            <person name="Lin Z."/>
            <person name="Liu Z."/>
            <person name="Yang R."/>
            <person name="Zou Y."/>
            <person name="Wan D."/>
            <person name="Chen J."/>
            <person name="Guo M."/>
            <person name="Zhao J."/>
            <person name="Fang C."/>
            <person name="Yang R."/>
            <person name="Liu F."/>
        </authorList>
    </citation>
    <scope>NUCLEOTIDE SEQUENCE [LARGE SCALE GENOMIC DNA]</scope>
    <source>
        <strain evidence="2">LY-73</strain>
    </source>
</reference>
<keyword evidence="2" id="KW-1185">Reference proteome</keyword>
<dbReference type="STRING" id="1231336.L248_2190"/>
<evidence type="ECO:0000313" key="1">
    <source>
        <dbReference type="EMBL" id="ERL63773.1"/>
    </source>
</evidence>
<dbReference type="eggNOG" id="ENOG50319XD">
    <property type="taxonomic scope" value="Bacteria"/>
</dbReference>
<dbReference type="OrthoDB" id="10015048at2"/>
<sequence>MYNFVLDKDGNVVGHTDPEFAQFQDGGVTVYPDPQYRPDQDDLWAIKDGSKMVHRSTGLTPEEEHQKGIATVAGQVMQVNQTVQTVGKQLASLTAEFMNGGSK</sequence>
<accession>U4TPE8</accession>